<evidence type="ECO:0000256" key="6">
    <source>
        <dbReference type="ARBA" id="ARBA00022989"/>
    </source>
</evidence>
<evidence type="ECO:0000256" key="3">
    <source>
        <dbReference type="ARBA" id="ARBA00022475"/>
    </source>
</evidence>
<keyword evidence="13" id="KW-1185">Reference proteome</keyword>
<dbReference type="SMART" id="SM01091">
    <property type="entry name" value="CorC_HlyC"/>
    <property type="match status" value="1"/>
</dbReference>
<keyword evidence="4 10" id="KW-0812">Transmembrane</keyword>
<dbReference type="Pfam" id="PF03471">
    <property type="entry name" value="CorC_HlyC"/>
    <property type="match status" value="1"/>
</dbReference>
<evidence type="ECO:0000313" key="13">
    <source>
        <dbReference type="Proteomes" id="UP000320386"/>
    </source>
</evidence>
<dbReference type="InterPro" id="IPR000644">
    <property type="entry name" value="CBS_dom"/>
</dbReference>
<dbReference type="SUPFAM" id="SSF54631">
    <property type="entry name" value="CBS-domain pair"/>
    <property type="match status" value="1"/>
</dbReference>
<dbReference type="InterPro" id="IPR046342">
    <property type="entry name" value="CBS_dom_sf"/>
</dbReference>
<dbReference type="SUPFAM" id="SSF56176">
    <property type="entry name" value="FAD-binding/transporter-associated domain-like"/>
    <property type="match status" value="1"/>
</dbReference>
<gene>
    <name evidence="12" type="primary">corC_3</name>
    <name evidence="12" type="ORF">Pan265_21610</name>
</gene>
<keyword evidence="6 10" id="KW-1133">Transmembrane helix</keyword>
<evidence type="ECO:0000256" key="10">
    <source>
        <dbReference type="SAM" id="Phobius"/>
    </source>
</evidence>
<dbReference type="InterPro" id="IPR002550">
    <property type="entry name" value="CNNM"/>
</dbReference>
<dbReference type="Proteomes" id="UP000320386">
    <property type="component" value="Chromosome"/>
</dbReference>
<keyword evidence="5" id="KW-0677">Repeat</keyword>
<feature type="domain" description="CBS" evidence="11">
    <location>
        <begin position="262"/>
        <end position="319"/>
    </location>
</feature>
<evidence type="ECO:0000259" key="11">
    <source>
        <dbReference type="PROSITE" id="PS51371"/>
    </source>
</evidence>
<feature type="transmembrane region" description="Helical" evidence="10">
    <location>
        <begin position="112"/>
        <end position="131"/>
    </location>
</feature>
<dbReference type="InterPro" id="IPR036318">
    <property type="entry name" value="FAD-bd_PCMH-like_sf"/>
</dbReference>
<keyword evidence="7 9" id="KW-0129">CBS domain</keyword>
<dbReference type="Pfam" id="PF01595">
    <property type="entry name" value="CNNM"/>
    <property type="match status" value="1"/>
</dbReference>
<feature type="transmembrane region" description="Helical" evidence="10">
    <location>
        <begin position="79"/>
        <end position="100"/>
    </location>
</feature>
<reference evidence="12 13" key="1">
    <citation type="submission" date="2019-02" db="EMBL/GenBank/DDBJ databases">
        <title>Deep-cultivation of Planctomycetes and their phenomic and genomic characterization uncovers novel biology.</title>
        <authorList>
            <person name="Wiegand S."/>
            <person name="Jogler M."/>
            <person name="Boedeker C."/>
            <person name="Pinto D."/>
            <person name="Vollmers J."/>
            <person name="Rivas-Marin E."/>
            <person name="Kohn T."/>
            <person name="Peeters S.H."/>
            <person name="Heuer A."/>
            <person name="Rast P."/>
            <person name="Oberbeckmann S."/>
            <person name="Bunk B."/>
            <person name="Jeske O."/>
            <person name="Meyerdierks A."/>
            <person name="Storesund J.E."/>
            <person name="Kallscheuer N."/>
            <person name="Luecker S."/>
            <person name="Lage O.M."/>
            <person name="Pohl T."/>
            <person name="Merkel B.J."/>
            <person name="Hornburger P."/>
            <person name="Mueller R.-W."/>
            <person name="Bruemmer F."/>
            <person name="Labrenz M."/>
            <person name="Spormann A.M."/>
            <person name="Op den Camp H."/>
            <person name="Overmann J."/>
            <person name="Amann R."/>
            <person name="Jetten M.S.M."/>
            <person name="Mascher T."/>
            <person name="Medema M.H."/>
            <person name="Devos D.P."/>
            <person name="Kaster A.-K."/>
            <person name="Ovreas L."/>
            <person name="Rohde M."/>
            <person name="Galperin M.Y."/>
            <person name="Jogler C."/>
        </authorList>
    </citation>
    <scope>NUCLEOTIDE SEQUENCE [LARGE SCALE GENOMIC DNA]</scope>
    <source>
        <strain evidence="12 13">Pan265</strain>
    </source>
</reference>
<dbReference type="PANTHER" id="PTHR22777:SF32">
    <property type="entry name" value="UPF0053 INNER MEMBRANE PROTEIN YFJD"/>
    <property type="match status" value="1"/>
</dbReference>
<proteinExistence type="inferred from homology"/>
<comment type="similarity">
    <text evidence="2">Belongs to the UPF0053 family.</text>
</comment>
<dbReference type="SMART" id="SM00116">
    <property type="entry name" value="CBS"/>
    <property type="match status" value="2"/>
</dbReference>
<evidence type="ECO:0000256" key="9">
    <source>
        <dbReference type="PROSITE-ProRule" id="PRU00703"/>
    </source>
</evidence>
<dbReference type="InterPro" id="IPR016169">
    <property type="entry name" value="FAD-bd_PCMH_sub2"/>
</dbReference>
<dbReference type="FunFam" id="3.10.580.10:FF:000002">
    <property type="entry name" value="Magnesium/cobalt efflux protein CorC"/>
    <property type="match status" value="1"/>
</dbReference>
<dbReference type="PROSITE" id="PS51371">
    <property type="entry name" value="CBS"/>
    <property type="match status" value="2"/>
</dbReference>
<feature type="transmembrane region" description="Helical" evidence="10">
    <location>
        <begin position="53"/>
        <end position="73"/>
    </location>
</feature>
<keyword evidence="3" id="KW-1003">Cell membrane</keyword>
<dbReference type="EMBL" id="CP036280">
    <property type="protein sequence ID" value="QDU72297.1"/>
    <property type="molecule type" value="Genomic_DNA"/>
</dbReference>
<evidence type="ECO:0000256" key="5">
    <source>
        <dbReference type="ARBA" id="ARBA00022737"/>
    </source>
</evidence>
<evidence type="ECO:0000256" key="7">
    <source>
        <dbReference type="ARBA" id="ARBA00023122"/>
    </source>
</evidence>
<evidence type="ECO:0000313" key="12">
    <source>
        <dbReference type="EMBL" id="QDU72297.1"/>
    </source>
</evidence>
<protein>
    <submittedName>
        <fullName evidence="12">Magnesium and cobalt efflux protein CorC</fullName>
    </submittedName>
</protein>
<dbReference type="AlphaFoldDB" id="A0A518BZ96"/>
<name>A0A518BZ96_9BACT</name>
<dbReference type="InterPro" id="IPR044751">
    <property type="entry name" value="Ion_transp-like_CBS"/>
</dbReference>
<dbReference type="GO" id="GO:0005886">
    <property type="term" value="C:plasma membrane"/>
    <property type="evidence" value="ECO:0007669"/>
    <property type="project" value="UniProtKB-SubCell"/>
</dbReference>
<evidence type="ECO:0000256" key="8">
    <source>
        <dbReference type="ARBA" id="ARBA00023136"/>
    </source>
</evidence>
<dbReference type="Gene3D" id="3.30.465.10">
    <property type="match status" value="1"/>
</dbReference>
<evidence type="ECO:0000256" key="2">
    <source>
        <dbReference type="ARBA" id="ARBA00006337"/>
    </source>
</evidence>
<dbReference type="Gene3D" id="3.10.580.10">
    <property type="entry name" value="CBS-domain"/>
    <property type="match status" value="1"/>
</dbReference>
<dbReference type="Pfam" id="PF00571">
    <property type="entry name" value="CBS"/>
    <property type="match status" value="2"/>
</dbReference>
<sequence length="422" mass="47298">MVITTLAGTYISACNVALKTFSRRRLEERLEEQGRTAWLALPKRLPHLQVMTGMLRVSLSLIMLLATLELFRLAGYDSWVAYASAFVVAGTLLSVFSVAIATSWGRYTPEGLISASIPILSTLYFLLWPVVRPLHAFDMVIRRMSGVDLEPDDDTISEDILSVVEEHEQGDSVNDLQKEMLEAVFELPSTAAGEIMTPRTDIKGIDITDSTTLEQVRDEMVDIGFSRVPVYNENLDQIVGMLYARDLIQFLGKPNGFDLRTLLRDPYLIPESKSVSDLLAEFQHTNQHMAIVLDEYGGTAGLITIEDILEEIVGEIRDEYEEDAEPDPTIRRISDNTVEIDARVAIDDINDELELELPEDDDFDTLGGFVLSQLGRIPKVDDTFEHETLRFTVTAAEKTRVVRIRMENLDDTFAGDDDETAG</sequence>
<feature type="domain" description="CBS" evidence="11">
    <location>
        <begin position="196"/>
        <end position="259"/>
    </location>
</feature>
<comment type="subcellular location">
    <subcellularLocation>
        <location evidence="1">Cell membrane</location>
        <topology evidence="1">Multi-pass membrane protein</topology>
    </subcellularLocation>
</comment>
<evidence type="ECO:0000256" key="4">
    <source>
        <dbReference type="ARBA" id="ARBA00022692"/>
    </source>
</evidence>
<evidence type="ECO:0000256" key="1">
    <source>
        <dbReference type="ARBA" id="ARBA00004651"/>
    </source>
</evidence>
<keyword evidence="8 10" id="KW-0472">Membrane</keyword>
<dbReference type="KEGG" id="mcad:Pan265_21610"/>
<dbReference type="InterPro" id="IPR005170">
    <property type="entry name" value="Transptr-assoc_dom"/>
</dbReference>
<dbReference type="GO" id="GO:0050660">
    <property type="term" value="F:flavin adenine dinucleotide binding"/>
    <property type="evidence" value="ECO:0007669"/>
    <property type="project" value="InterPro"/>
</dbReference>
<organism evidence="12 13">
    <name type="scientific">Mucisphaera calidilacus</name>
    <dbReference type="NCBI Taxonomy" id="2527982"/>
    <lineage>
        <taxon>Bacteria</taxon>
        <taxon>Pseudomonadati</taxon>
        <taxon>Planctomycetota</taxon>
        <taxon>Phycisphaerae</taxon>
        <taxon>Phycisphaerales</taxon>
        <taxon>Phycisphaeraceae</taxon>
        <taxon>Mucisphaera</taxon>
    </lineage>
</organism>
<accession>A0A518BZ96</accession>
<dbReference type="PANTHER" id="PTHR22777">
    <property type="entry name" value="HEMOLYSIN-RELATED"/>
    <property type="match status" value="1"/>
</dbReference>
<dbReference type="CDD" id="cd04590">
    <property type="entry name" value="CBS_pair_CorC_HlyC_assoc"/>
    <property type="match status" value="1"/>
</dbReference>